<dbReference type="InterPro" id="IPR000836">
    <property type="entry name" value="PRTase_dom"/>
</dbReference>
<comment type="similarity">
    <text evidence="7">Belongs to the purine/pyrimidine phosphoribosyltransferase family. PyrE subfamily.</text>
</comment>
<evidence type="ECO:0000256" key="3">
    <source>
        <dbReference type="ARBA" id="ARBA00022676"/>
    </source>
</evidence>
<dbReference type="InterPro" id="IPR029057">
    <property type="entry name" value="PRTase-like"/>
</dbReference>
<evidence type="ECO:0000256" key="6">
    <source>
        <dbReference type="ARBA" id="ARBA00022975"/>
    </source>
</evidence>
<dbReference type="InterPro" id="IPR006273">
    <property type="entry name" value="Orotate_PRibTrfase_bac"/>
</dbReference>
<feature type="binding site" evidence="7">
    <location>
        <position position="118"/>
    </location>
    <ligand>
        <name>orotate</name>
        <dbReference type="ChEBI" id="CHEBI:30839"/>
    </ligand>
</feature>
<gene>
    <name evidence="7" type="primary">pyrE</name>
    <name evidence="9" type="ORF">CHF27_009310</name>
</gene>
<evidence type="ECO:0000256" key="1">
    <source>
        <dbReference type="ARBA" id="ARBA00004889"/>
    </source>
</evidence>
<protein>
    <recommendedName>
        <fullName evidence="2 7">Orotate phosphoribosyltransferase</fullName>
        <shortName evidence="7">OPRT</shortName>
        <shortName evidence="7">OPRTase</shortName>
        <ecNumber evidence="2 7">2.4.2.10</ecNumber>
    </recommendedName>
</protein>
<dbReference type="PANTHER" id="PTHR19278">
    <property type="entry name" value="OROTATE PHOSPHORIBOSYLTRANSFERASE"/>
    <property type="match status" value="1"/>
</dbReference>
<dbReference type="PANTHER" id="PTHR19278:SF9">
    <property type="entry name" value="URIDINE 5'-MONOPHOSPHATE SYNTHASE"/>
    <property type="match status" value="1"/>
</dbReference>
<dbReference type="OrthoDB" id="9783570at2"/>
<dbReference type="Proteomes" id="UP000243494">
    <property type="component" value="Unassembled WGS sequence"/>
</dbReference>
<reference evidence="9 10" key="1">
    <citation type="journal article" date="2017" name="Genome Announc.">
        <title>Draft Genome Sequence of Romboutsia maritimum sp. nov. Strain CCRI-22766(T), Isolated from Coastal Estuarine Mud.</title>
        <authorList>
            <person name="Maheux A.F."/>
            <person name="Boudreau D.K."/>
            <person name="Berube E."/>
            <person name="Boissinot M."/>
            <person name="Raymond F."/>
            <person name="Brodeur S."/>
            <person name="Corbeil J."/>
            <person name="Brightwell G."/>
            <person name="Broda D."/>
            <person name="Omar R.F."/>
            <person name="Bergeron M.G."/>
        </authorList>
    </citation>
    <scope>NUCLEOTIDE SEQUENCE [LARGE SCALE GENOMIC DNA]</scope>
    <source>
        <strain evidence="9 10">CCRI-22766</strain>
    </source>
</reference>
<proteinExistence type="inferred from homology"/>
<comment type="caution">
    <text evidence="7">Lacks conserved residue(s) required for the propagation of feature annotation.</text>
</comment>
<dbReference type="InterPro" id="IPR023031">
    <property type="entry name" value="OPRT"/>
</dbReference>
<keyword evidence="10" id="KW-1185">Reference proteome</keyword>
<dbReference type="NCBIfam" id="TIGR01367">
    <property type="entry name" value="pyrE_Therm"/>
    <property type="match status" value="1"/>
</dbReference>
<keyword evidence="4 7" id="KW-0808">Transferase</keyword>
<dbReference type="GO" id="GO:0004588">
    <property type="term" value="F:orotate phosphoribosyltransferase activity"/>
    <property type="evidence" value="ECO:0007669"/>
    <property type="project" value="UniProtKB-UniRule"/>
</dbReference>
<dbReference type="EC" id="2.4.2.10" evidence="2 7"/>
<comment type="caution">
    <text evidence="9">The sequence shown here is derived from an EMBL/GenBank/DDBJ whole genome shotgun (WGS) entry which is preliminary data.</text>
</comment>
<dbReference type="AlphaFoldDB" id="A0A371IRX7"/>
<feature type="domain" description="Phosphoribosyltransferase" evidence="8">
    <location>
        <begin position="49"/>
        <end position="154"/>
    </location>
</feature>
<evidence type="ECO:0000259" key="8">
    <source>
        <dbReference type="Pfam" id="PF00156"/>
    </source>
</evidence>
<keyword evidence="3 7" id="KW-0328">Glycosyltransferase</keyword>
<dbReference type="Pfam" id="PF00156">
    <property type="entry name" value="Pribosyltran"/>
    <property type="match status" value="1"/>
</dbReference>
<feature type="binding site" evidence="7">
    <location>
        <position position="91"/>
    </location>
    <ligand>
        <name>5-phospho-alpha-D-ribose 1-diphosphate</name>
        <dbReference type="ChEBI" id="CHEBI:58017"/>
        <note>ligand shared between dimeric partners</note>
    </ligand>
</feature>
<dbReference type="Gene3D" id="3.40.50.2020">
    <property type="match status" value="1"/>
</dbReference>
<comment type="subunit">
    <text evidence="7">Homodimer.</text>
</comment>
<dbReference type="RefSeq" id="WP_095406558.1">
    <property type="nucleotide sequence ID" value="NZ_NOJZ02000016.1"/>
</dbReference>
<accession>A0A371IRX7</accession>
<dbReference type="SUPFAM" id="SSF53271">
    <property type="entry name" value="PRTase-like"/>
    <property type="match status" value="1"/>
</dbReference>
<comment type="catalytic activity">
    <reaction evidence="7">
        <text>orotidine 5'-phosphate + diphosphate = orotate + 5-phospho-alpha-D-ribose 1-diphosphate</text>
        <dbReference type="Rhea" id="RHEA:10380"/>
        <dbReference type="ChEBI" id="CHEBI:30839"/>
        <dbReference type="ChEBI" id="CHEBI:33019"/>
        <dbReference type="ChEBI" id="CHEBI:57538"/>
        <dbReference type="ChEBI" id="CHEBI:58017"/>
        <dbReference type="EC" id="2.4.2.10"/>
    </reaction>
</comment>
<dbReference type="UniPathway" id="UPA00070">
    <property type="reaction ID" value="UER00119"/>
</dbReference>
<sequence>MTNLNVVDILKKSDALLEGHFLLSSGKHSNKYVQCAKVLRFPQYAKDVLSTVVEQIKDLDIDLVVGPAMGGVIVSYELGRQLEKEAVFTERKDGIMQLRRGFEVKEGAKIIIAEDVVTTGKSTIETKKALELLGGKVIGVACIADRTNHDIGMPIYSAIKLDIQVHDAENCPICNEGKIELVKPGSREFKELGI</sequence>
<comment type="function">
    <text evidence="7">Catalyzes the transfer of a ribosyl phosphate group from 5-phosphoribose 1-diphosphate to orotate, leading to the formation of orotidine monophosphate (OMP).</text>
</comment>
<evidence type="ECO:0000256" key="2">
    <source>
        <dbReference type="ARBA" id="ARBA00011971"/>
    </source>
</evidence>
<evidence type="ECO:0000313" key="10">
    <source>
        <dbReference type="Proteomes" id="UP000243494"/>
    </source>
</evidence>
<comment type="pathway">
    <text evidence="1 7">Pyrimidine metabolism; UMP biosynthesis via de novo pathway; UMP from orotate: step 1/2.</text>
</comment>
<evidence type="ECO:0000256" key="5">
    <source>
        <dbReference type="ARBA" id="ARBA00022842"/>
    </source>
</evidence>
<evidence type="ECO:0000256" key="4">
    <source>
        <dbReference type="ARBA" id="ARBA00022679"/>
    </source>
</evidence>
<keyword evidence="5 7" id="KW-0460">Magnesium</keyword>
<dbReference type="GO" id="GO:0019856">
    <property type="term" value="P:pyrimidine nucleobase biosynthetic process"/>
    <property type="evidence" value="ECO:0007669"/>
    <property type="project" value="InterPro"/>
</dbReference>
<name>A0A371IRX7_9FIRM</name>
<dbReference type="HAMAP" id="MF_01208">
    <property type="entry name" value="PyrE"/>
    <property type="match status" value="1"/>
</dbReference>
<organism evidence="9 10">
    <name type="scientific">Romboutsia maritimum</name>
    <dbReference type="NCBI Taxonomy" id="2020948"/>
    <lineage>
        <taxon>Bacteria</taxon>
        <taxon>Bacillati</taxon>
        <taxon>Bacillota</taxon>
        <taxon>Clostridia</taxon>
        <taxon>Peptostreptococcales</taxon>
        <taxon>Peptostreptococcaceae</taxon>
        <taxon>Romboutsia</taxon>
    </lineage>
</organism>
<dbReference type="GO" id="GO:0000287">
    <property type="term" value="F:magnesium ion binding"/>
    <property type="evidence" value="ECO:0007669"/>
    <property type="project" value="UniProtKB-UniRule"/>
</dbReference>
<feature type="binding site" description="in other chain" evidence="7">
    <location>
        <begin position="114"/>
        <end position="122"/>
    </location>
    <ligand>
        <name>5-phospho-alpha-D-ribose 1-diphosphate</name>
        <dbReference type="ChEBI" id="CHEBI:58017"/>
        <note>ligand shared between dimeric partners</note>
    </ligand>
</feature>
<comment type="cofactor">
    <cofactor evidence="7">
        <name>Mg(2+)</name>
        <dbReference type="ChEBI" id="CHEBI:18420"/>
    </cofactor>
</comment>
<feature type="binding site" evidence="7">
    <location>
        <position position="146"/>
    </location>
    <ligand>
        <name>orotate</name>
        <dbReference type="ChEBI" id="CHEBI:30839"/>
    </ligand>
</feature>
<keyword evidence="6 7" id="KW-0665">Pyrimidine biosynthesis</keyword>
<dbReference type="CDD" id="cd06223">
    <property type="entry name" value="PRTases_typeI"/>
    <property type="match status" value="1"/>
</dbReference>
<dbReference type="GO" id="GO:0044205">
    <property type="term" value="P:'de novo' UMP biosynthetic process"/>
    <property type="evidence" value="ECO:0007669"/>
    <property type="project" value="UniProtKB-UniRule"/>
</dbReference>
<feature type="binding site" description="in other chain" evidence="7">
    <location>
        <position position="92"/>
    </location>
    <ligand>
        <name>5-phospho-alpha-D-ribose 1-diphosphate</name>
        <dbReference type="ChEBI" id="CHEBI:58017"/>
        <note>ligand shared between dimeric partners</note>
    </ligand>
</feature>
<evidence type="ECO:0000256" key="7">
    <source>
        <dbReference type="HAMAP-Rule" id="MF_01208"/>
    </source>
</evidence>
<evidence type="ECO:0000313" key="9">
    <source>
        <dbReference type="EMBL" id="RDY23237.1"/>
    </source>
</evidence>
<dbReference type="EMBL" id="NOJZ02000016">
    <property type="protein sequence ID" value="RDY23237.1"/>
    <property type="molecule type" value="Genomic_DNA"/>
</dbReference>